<dbReference type="Pfam" id="PF00404">
    <property type="entry name" value="Dockerin_1"/>
    <property type="match status" value="1"/>
</dbReference>
<gene>
    <name evidence="3" type="ORF">A2196_05565</name>
</gene>
<evidence type="ECO:0000313" key="3">
    <source>
        <dbReference type="EMBL" id="OGE02671.1"/>
    </source>
</evidence>
<dbReference type="InterPro" id="IPR002105">
    <property type="entry name" value="Dockerin_1_rpt"/>
</dbReference>
<evidence type="ECO:0008006" key="5">
    <source>
        <dbReference type="Google" id="ProtNLM"/>
    </source>
</evidence>
<comment type="caution">
    <text evidence="3">The sequence shown here is derived from an EMBL/GenBank/DDBJ whole genome shotgun (WGS) entry which is preliminary data.</text>
</comment>
<dbReference type="Proteomes" id="UP000176751">
    <property type="component" value="Unassembled WGS sequence"/>
</dbReference>
<dbReference type="SUPFAM" id="SSF63446">
    <property type="entry name" value="Type I dockerin domain"/>
    <property type="match status" value="1"/>
</dbReference>
<name>A0A1F5HEU0_9BACT</name>
<organism evidence="3 4">
    <name type="scientific">Candidatus Curtissbacteria bacterium RIFOXYA1_FULL_41_14</name>
    <dbReference type="NCBI Taxonomy" id="1797737"/>
    <lineage>
        <taxon>Bacteria</taxon>
        <taxon>Candidatus Curtissiibacteriota</taxon>
    </lineage>
</organism>
<dbReference type="AlphaFoldDB" id="A0A1F5HEU0"/>
<protein>
    <recommendedName>
        <fullName evidence="5">Dockerin domain-containing protein</fullName>
    </recommendedName>
</protein>
<dbReference type="EMBL" id="MFCA01000011">
    <property type="protein sequence ID" value="OGE02671.1"/>
    <property type="molecule type" value="Genomic_DNA"/>
</dbReference>
<dbReference type="GO" id="GO:0000272">
    <property type="term" value="P:polysaccharide catabolic process"/>
    <property type="evidence" value="ECO:0007669"/>
    <property type="project" value="InterPro"/>
</dbReference>
<accession>A0A1F5HEU0</accession>
<evidence type="ECO:0000313" key="4">
    <source>
        <dbReference type="Proteomes" id="UP000176751"/>
    </source>
</evidence>
<proteinExistence type="predicted"/>
<keyword evidence="2" id="KW-0472">Membrane</keyword>
<dbReference type="GO" id="GO:0004553">
    <property type="term" value="F:hydrolase activity, hydrolyzing O-glycosyl compounds"/>
    <property type="evidence" value="ECO:0007669"/>
    <property type="project" value="InterPro"/>
</dbReference>
<sequence length="404" mass="44221">MNQFIQRLKESANTKFSVLTPSQISSVAVTLFVVLTLAIFVNTANFEKLRLQHSAQSQHPPEPPLELVSEGNIQGGNVLSESVPAPCYDFNGDGVVGEADAKIVMGYVFSEKGDGRYVDHYDLNHDSVIDIRDVLIVTAQNGRTCSSPPPSPVPPPTSTPIPSPLLYPYDLKVNLDMGCSGSFLPRTVIFSWKPAVRANWRLDVTDNNWQTSHSTNRFQITTDRIMSVWNTSSPMNDGFVPAFGRSYKWRVFNGMTMVPGPDFRTPTCPTPTPTPIQPPSPPPTPSPIPSPMPGTCMGPLKIMSVSLTGSGYQKYVVTYVDNLRNCNGIPVWVVIRTSGWDWQACTVSGNGCSTKHLLPNAGTYLILAVADLDKDGKWYEPGEYDKRTLTVKPNPPCVGNSCTP</sequence>
<keyword evidence="2" id="KW-1133">Transmembrane helix</keyword>
<feature type="transmembrane region" description="Helical" evidence="2">
    <location>
        <begin position="24"/>
        <end position="44"/>
    </location>
</feature>
<feature type="compositionally biased region" description="Pro residues" evidence="1">
    <location>
        <begin position="268"/>
        <end position="290"/>
    </location>
</feature>
<evidence type="ECO:0000256" key="1">
    <source>
        <dbReference type="SAM" id="MobiDB-lite"/>
    </source>
</evidence>
<evidence type="ECO:0000256" key="2">
    <source>
        <dbReference type="SAM" id="Phobius"/>
    </source>
</evidence>
<keyword evidence="2" id="KW-0812">Transmembrane</keyword>
<dbReference type="InterPro" id="IPR036439">
    <property type="entry name" value="Dockerin_dom_sf"/>
</dbReference>
<reference evidence="3 4" key="1">
    <citation type="journal article" date="2016" name="Nat. Commun.">
        <title>Thousands of microbial genomes shed light on interconnected biogeochemical processes in an aquifer system.</title>
        <authorList>
            <person name="Anantharaman K."/>
            <person name="Brown C.T."/>
            <person name="Hug L.A."/>
            <person name="Sharon I."/>
            <person name="Castelle C.J."/>
            <person name="Probst A.J."/>
            <person name="Thomas B.C."/>
            <person name="Singh A."/>
            <person name="Wilkins M.J."/>
            <person name="Karaoz U."/>
            <person name="Brodie E.L."/>
            <person name="Williams K.H."/>
            <person name="Hubbard S.S."/>
            <person name="Banfield J.F."/>
        </authorList>
    </citation>
    <scope>NUCLEOTIDE SEQUENCE [LARGE SCALE GENOMIC DNA]</scope>
</reference>
<feature type="region of interest" description="Disordered" evidence="1">
    <location>
        <begin position="264"/>
        <end position="290"/>
    </location>
</feature>
<dbReference type="Gene3D" id="1.10.1330.10">
    <property type="entry name" value="Dockerin domain"/>
    <property type="match status" value="1"/>
</dbReference>